<dbReference type="EMBL" id="JACBZD010000001">
    <property type="protein sequence ID" value="NYI04982.1"/>
    <property type="molecule type" value="Genomic_DNA"/>
</dbReference>
<reference evidence="4 5" key="1">
    <citation type="submission" date="2020-07" db="EMBL/GenBank/DDBJ databases">
        <title>Sequencing the genomes of 1000 actinobacteria strains.</title>
        <authorList>
            <person name="Klenk H.-P."/>
        </authorList>
    </citation>
    <scope>NUCLEOTIDE SEQUENCE [LARGE SCALE GENOMIC DNA]</scope>
    <source>
        <strain evidence="4 5">DSM 42178</strain>
    </source>
</reference>
<sequence>MTLLQLLAAAEGDPRSQEVTNWGERLGWTAVMVALVAVVYWSMWRAWRRRAARQGDLPELPQPPAEPGPVLLTGTGRYHASTTAGEWLDRIVARGLGTRSLAELTLTPAGLHVGRPAATSFFVPAAALRGAGIGHGVAGRVFPEGGLLVVTWQHGERVLDSGFRMDDSATHEEWADRIARVAAAARPDAADAGALATASPAGPPNHPHDQEGAR</sequence>
<organism evidence="4 5">
    <name type="scientific">Allostreptomyces psammosilenae</name>
    <dbReference type="NCBI Taxonomy" id="1892865"/>
    <lineage>
        <taxon>Bacteria</taxon>
        <taxon>Bacillati</taxon>
        <taxon>Actinomycetota</taxon>
        <taxon>Actinomycetes</taxon>
        <taxon>Kitasatosporales</taxon>
        <taxon>Streptomycetaceae</taxon>
        <taxon>Allostreptomyces</taxon>
    </lineage>
</organism>
<name>A0A853A391_9ACTN</name>
<keyword evidence="5" id="KW-1185">Reference proteome</keyword>
<evidence type="ECO:0000313" key="4">
    <source>
        <dbReference type="EMBL" id="NYI04982.1"/>
    </source>
</evidence>
<feature type="compositionally biased region" description="Low complexity" evidence="1">
    <location>
        <begin position="189"/>
        <end position="200"/>
    </location>
</feature>
<evidence type="ECO:0000256" key="1">
    <source>
        <dbReference type="SAM" id="MobiDB-lite"/>
    </source>
</evidence>
<dbReference type="AlphaFoldDB" id="A0A853A391"/>
<gene>
    <name evidence="4" type="ORF">FHU37_001925</name>
</gene>
<evidence type="ECO:0000259" key="3">
    <source>
        <dbReference type="Pfam" id="PF25362"/>
    </source>
</evidence>
<keyword evidence="2" id="KW-1133">Transmembrane helix</keyword>
<evidence type="ECO:0000313" key="5">
    <source>
        <dbReference type="Proteomes" id="UP000567795"/>
    </source>
</evidence>
<keyword evidence="2" id="KW-0812">Transmembrane</keyword>
<feature type="region of interest" description="Disordered" evidence="1">
    <location>
        <begin position="189"/>
        <end position="214"/>
    </location>
</feature>
<proteinExistence type="predicted"/>
<dbReference type="InterPro" id="IPR057446">
    <property type="entry name" value="PH_bac"/>
</dbReference>
<accession>A0A853A391</accession>
<dbReference type="Pfam" id="PF25362">
    <property type="entry name" value="bPH_11"/>
    <property type="match status" value="1"/>
</dbReference>
<feature type="transmembrane region" description="Helical" evidence="2">
    <location>
        <begin position="26"/>
        <end position="44"/>
    </location>
</feature>
<comment type="caution">
    <text evidence="4">The sequence shown here is derived from an EMBL/GenBank/DDBJ whole genome shotgun (WGS) entry which is preliminary data.</text>
</comment>
<evidence type="ECO:0000256" key="2">
    <source>
        <dbReference type="SAM" id="Phobius"/>
    </source>
</evidence>
<dbReference type="Proteomes" id="UP000567795">
    <property type="component" value="Unassembled WGS sequence"/>
</dbReference>
<dbReference type="RefSeq" id="WP_312892521.1">
    <property type="nucleotide sequence ID" value="NZ_JACBZD010000001.1"/>
</dbReference>
<protein>
    <recommendedName>
        <fullName evidence="3">PH domain-containing protein</fullName>
    </recommendedName>
</protein>
<feature type="domain" description="PH" evidence="3">
    <location>
        <begin position="57"/>
        <end position="177"/>
    </location>
</feature>
<keyword evidence="2" id="KW-0472">Membrane</keyword>